<proteinExistence type="predicted"/>
<dbReference type="Proteomes" id="UP000053558">
    <property type="component" value="Unassembled WGS sequence"/>
</dbReference>
<dbReference type="Pfam" id="PF12937">
    <property type="entry name" value="F-box-like"/>
    <property type="match status" value="1"/>
</dbReference>
<reference evidence="3" key="1">
    <citation type="journal article" date="2012" name="Science">
        <title>The Paleozoic origin of enzymatic lignin decomposition reconstructed from 31 fungal genomes.</title>
        <authorList>
            <person name="Floudas D."/>
            <person name="Binder M."/>
            <person name="Riley R."/>
            <person name="Barry K."/>
            <person name="Blanchette R.A."/>
            <person name="Henrissat B."/>
            <person name="Martinez A.T."/>
            <person name="Otillar R."/>
            <person name="Spatafora J.W."/>
            <person name="Yadav J.S."/>
            <person name="Aerts A."/>
            <person name="Benoit I."/>
            <person name="Boyd A."/>
            <person name="Carlson A."/>
            <person name="Copeland A."/>
            <person name="Coutinho P.M."/>
            <person name="de Vries R.P."/>
            <person name="Ferreira P."/>
            <person name="Findley K."/>
            <person name="Foster B."/>
            <person name="Gaskell J."/>
            <person name="Glotzer D."/>
            <person name="Gorecki P."/>
            <person name="Heitman J."/>
            <person name="Hesse C."/>
            <person name="Hori C."/>
            <person name="Igarashi K."/>
            <person name="Jurgens J.A."/>
            <person name="Kallen N."/>
            <person name="Kersten P."/>
            <person name="Kohler A."/>
            <person name="Kuees U."/>
            <person name="Kumar T.K.A."/>
            <person name="Kuo A."/>
            <person name="LaButti K."/>
            <person name="Larrondo L.F."/>
            <person name="Lindquist E."/>
            <person name="Ling A."/>
            <person name="Lombard V."/>
            <person name="Lucas S."/>
            <person name="Lundell T."/>
            <person name="Martin R."/>
            <person name="McLaughlin D.J."/>
            <person name="Morgenstern I."/>
            <person name="Morin E."/>
            <person name="Murat C."/>
            <person name="Nagy L.G."/>
            <person name="Nolan M."/>
            <person name="Ohm R.A."/>
            <person name="Patyshakuliyeva A."/>
            <person name="Rokas A."/>
            <person name="Ruiz-Duenas F.J."/>
            <person name="Sabat G."/>
            <person name="Salamov A."/>
            <person name="Samejima M."/>
            <person name="Schmutz J."/>
            <person name="Slot J.C."/>
            <person name="St John F."/>
            <person name="Stenlid J."/>
            <person name="Sun H."/>
            <person name="Sun S."/>
            <person name="Syed K."/>
            <person name="Tsang A."/>
            <person name="Wiebenga A."/>
            <person name="Young D."/>
            <person name="Pisabarro A."/>
            <person name="Eastwood D.C."/>
            <person name="Martin F."/>
            <person name="Cullen D."/>
            <person name="Grigoriev I.V."/>
            <person name="Hibbett D.S."/>
        </authorList>
    </citation>
    <scope>NUCLEOTIDE SEQUENCE [LARGE SCALE GENOMIC DNA]</scope>
    <source>
        <strain evidence="3">RWD-64-598 SS2</strain>
    </source>
</reference>
<dbReference type="PROSITE" id="PS50181">
    <property type="entry name" value="FBOX"/>
    <property type="match status" value="1"/>
</dbReference>
<dbReference type="GeneID" id="19209754"/>
<dbReference type="Gene3D" id="1.20.1280.50">
    <property type="match status" value="1"/>
</dbReference>
<dbReference type="KEGG" id="cput:CONPUDRAFT_78409"/>
<dbReference type="EMBL" id="JH711598">
    <property type="protein sequence ID" value="EIW73949.1"/>
    <property type="molecule type" value="Genomic_DNA"/>
</dbReference>
<protein>
    <recommendedName>
        <fullName evidence="1">F-box domain-containing protein</fullName>
    </recommendedName>
</protein>
<name>R7SFT2_CONPW</name>
<feature type="domain" description="F-box" evidence="1">
    <location>
        <begin position="1"/>
        <end position="45"/>
    </location>
</feature>
<organism evidence="2 3">
    <name type="scientific">Coniophora puteana (strain RWD-64-598)</name>
    <name type="common">Brown rot fungus</name>
    <dbReference type="NCBI Taxonomy" id="741705"/>
    <lineage>
        <taxon>Eukaryota</taxon>
        <taxon>Fungi</taxon>
        <taxon>Dikarya</taxon>
        <taxon>Basidiomycota</taxon>
        <taxon>Agaricomycotina</taxon>
        <taxon>Agaricomycetes</taxon>
        <taxon>Agaricomycetidae</taxon>
        <taxon>Boletales</taxon>
        <taxon>Coniophorineae</taxon>
        <taxon>Coniophoraceae</taxon>
        <taxon>Coniophora</taxon>
    </lineage>
</organism>
<accession>R7SFT2</accession>
<dbReference type="AlphaFoldDB" id="R7SFT2"/>
<keyword evidence="3" id="KW-1185">Reference proteome</keyword>
<dbReference type="SUPFAM" id="SSF81383">
    <property type="entry name" value="F-box domain"/>
    <property type="match status" value="1"/>
</dbReference>
<dbReference type="InterPro" id="IPR036047">
    <property type="entry name" value="F-box-like_dom_sf"/>
</dbReference>
<sequence length="549" mass="61975">MDRLATEELSSIFLQCPPDDIWVLLQVCRRFYQVAKSTPSLWARIHAKESSRRGSNTGWFTQYEGLKRSHFAPLELTFTLTSIAPYEGSFFQLIQHTMAPKVLSRVRVLHFLFEDTARHVNDTLSNLAHRNAPALEVLKLDLSSYHPRIVNLEIQANNAVLNSLLSGGAPCLREVSLIGFILPSNSVLWCKTLTVLELAKTSVVFRASDLIEILQRTLSLQILRMGEGFHIDEVPVIDISQGWEGLPADLIVHLPNLHLWEFSSTYDQYANLVFLLRVSPQFRLNVQNIDYRDRRPSTHALLFPVVAYPRTSDRNSSRPSCRGVEVPRTFRINVHGSVVNSTFFQQCDHNPQQITDFDVCRSCENRLAELECTFHLLAGFFERDLPPTSLSPIITTSTTAQSITALYLFSDSPSFAASWGAVFSAMGNIRLICLESDPLDLRNILAELASSNEPKQNELSGSCPPLPKLEEMNIRWRCSGYYTAKQGAHITSNAAEDLSKTICRRESIGLRLRILSVHVQAGLKEMEEAFIGVVELLKEAVDNFRWIET</sequence>
<evidence type="ECO:0000313" key="3">
    <source>
        <dbReference type="Proteomes" id="UP000053558"/>
    </source>
</evidence>
<gene>
    <name evidence="2" type="ORF">CONPUDRAFT_78409</name>
</gene>
<dbReference type="RefSeq" id="XP_007775879.1">
    <property type="nucleotide sequence ID" value="XM_007777689.1"/>
</dbReference>
<evidence type="ECO:0000259" key="1">
    <source>
        <dbReference type="PROSITE" id="PS50181"/>
    </source>
</evidence>
<dbReference type="InterPro" id="IPR001810">
    <property type="entry name" value="F-box_dom"/>
</dbReference>
<evidence type="ECO:0000313" key="2">
    <source>
        <dbReference type="EMBL" id="EIW73949.1"/>
    </source>
</evidence>